<organism evidence="1 2">
    <name type="scientific">Dentiscutata erythropus</name>
    <dbReference type="NCBI Taxonomy" id="1348616"/>
    <lineage>
        <taxon>Eukaryota</taxon>
        <taxon>Fungi</taxon>
        <taxon>Fungi incertae sedis</taxon>
        <taxon>Mucoromycota</taxon>
        <taxon>Glomeromycotina</taxon>
        <taxon>Glomeromycetes</taxon>
        <taxon>Diversisporales</taxon>
        <taxon>Gigasporaceae</taxon>
        <taxon>Dentiscutata</taxon>
    </lineage>
</organism>
<name>A0A9N9K7H1_9GLOM</name>
<evidence type="ECO:0000313" key="2">
    <source>
        <dbReference type="Proteomes" id="UP000789405"/>
    </source>
</evidence>
<feature type="non-terminal residue" evidence="1">
    <location>
        <position position="51"/>
    </location>
</feature>
<dbReference type="Proteomes" id="UP000789405">
    <property type="component" value="Unassembled WGS sequence"/>
</dbReference>
<accession>A0A9N9K7H1</accession>
<evidence type="ECO:0000313" key="1">
    <source>
        <dbReference type="EMBL" id="CAG8813849.1"/>
    </source>
</evidence>
<dbReference type="EMBL" id="CAJVPY010050596">
    <property type="protein sequence ID" value="CAG8813849.1"/>
    <property type="molecule type" value="Genomic_DNA"/>
</dbReference>
<protein>
    <submittedName>
        <fullName evidence="1">2944_t:CDS:1</fullName>
    </submittedName>
</protein>
<dbReference type="AlphaFoldDB" id="A0A9N9K7H1"/>
<sequence length="51" mass="6118">KRHKEIYDEAKNILKPYSKSIQQNHFISRFITQQPVSQQENQTQNTTQTIE</sequence>
<reference evidence="1" key="1">
    <citation type="submission" date="2021-06" db="EMBL/GenBank/DDBJ databases">
        <authorList>
            <person name="Kallberg Y."/>
            <person name="Tangrot J."/>
            <person name="Rosling A."/>
        </authorList>
    </citation>
    <scope>NUCLEOTIDE SEQUENCE</scope>
    <source>
        <strain evidence="1">MA453B</strain>
    </source>
</reference>
<gene>
    <name evidence="1" type="ORF">DERYTH_LOCUS25868</name>
</gene>
<keyword evidence="2" id="KW-1185">Reference proteome</keyword>
<proteinExistence type="predicted"/>
<comment type="caution">
    <text evidence="1">The sequence shown here is derived from an EMBL/GenBank/DDBJ whole genome shotgun (WGS) entry which is preliminary data.</text>
</comment>
<feature type="non-terminal residue" evidence="1">
    <location>
        <position position="1"/>
    </location>
</feature>